<dbReference type="PANTHER" id="PTHR30514">
    <property type="entry name" value="GLUCOKINASE"/>
    <property type="match status" value="1"/>
</dbReference>
<dbReference type="RefSeq" id="WP_109250695.1">
    <property type="nucleotide sequence ID" value="NZ_QCXQ01000003.1"/>
</dbReference>
<keyword evidence="1" id="KW-0805">Transcription regulation</keyword>
<dbReference type="Pfam" id="PF01380">
    <property type="entry name" value="SIS"/>
    <property type="match status" value="1"/>
</dbReference>
<dbReference type="GO" id="GO:0097367">
    <property type="term" value="F:carbohydrate derivative binding"/>
    <property type="evidence" value="ECO:0007669"/>
    <property type="project" value="InterPro"/>
</dbReference>
<dbReference type="AlphaFoldDB" id="A0A2V1MYE7"/>
<dbReference type="InterPro" id="IPR036388">
    <property type="entry name" value="WH-like_DNA-bd_sf"/>
</dbReference>
<dbReference type="InterPro" id="IPR001347">
    <property type="entry name" value="SIS_dom"/>
</dbReference>
<dbReference type="CDD" id="cd05013">
    <property type="entry name" value="SIS_RpiR"/>
    <property type="match status" value="1"/>
</dbReference>
<feature type="domain" description="SIS" evidence="5">
    <location>
        <begin position="119"/>
        <end position="262"/>
    </location>
</feature>
<feature type="domain" description="HTH rpiR-type" evidence="4">
    <location>
        <begin position="1"/>
        <end position="77"/>
    </location>
</feature>
<dbReference type="InterPro" id="IPR009057">
    <property type="entry name" value="Homeodomain-like_sf"/>
</dbReference>
<evidence type="ECO:0000259" key="5">
    <source>
        <dbReference type="PROSITE" id="PS51464"/>
    </source>
</evidence>
<gene>
    <name evidence="6" type="ORF">DCM90_07210</name>
</gene>
<evidence type="ECO:0000256" key="3">
    <source>
        <dbReference type="ARBA" id="ARBA00023163"/>
    </source>
</evidence>
<dbReference type="Proteomes" id="UP000245080">
    <property type="component" value="Unassembled WGS sequence"/>
</dbReference>
<evidence type="ECO:0000256" key="1">
    <source>
        <dbReference type="ARBA" id="ARBA00023015"/>
    </source>
</evidence>
<dbReference type="SUPFAM" id="SSF53697">
    <property type="entry name" value="SIS domain"/>
    <property type="match status" value="1"/>
</dbReference>
<keyword evidence="3" id="KW-0804">Transcription</keyword>
<dbReference type="SUPFAM" id="SSF46689">
    <property type="entry name" value="Homeodomain-like"/>
    <property type="match status" value="1"/>
</dbReference>
<reference evidence="6 7" key="1">
    <citation type="journal article" date="2018" name="Int. J. Syst. Evol. Microbiol.">
        <title>Lactobacillus bambusae sp. nov., isolated from a traditional fermented Ma-bamboo shoots of Taiwan.</title>
        <authorList>
            <person name="Wang L.-T."/>
        </authorList>
    </citation>
    <scope>NUCLEOTIDE SEQUENCE [LARGE SCALE GENOMIC DNA]</scope>
    <source>
        <strain evidence="6 7">BS-W1</strain>
    </source>
</reference>
<dbReference type="PANTHER" id="PTHR30514:SF10">
    <property type="entry name" value="MURR_RPIR FAMILY TRANSCRIPTIONAL REGULATOR"/>
    <property type="match status" value="1"/>
</dbReference>
<dbReference type="InterPro" id="IPR000281">
    <property type="entry name" value="HTH_RpiR"/>
</dbReference>
<dbReference type="InterPro" id="IPR047640">
    <property type="entry name" value="RpiR-like"/>
</dbReference>
<dbReference type="PROSITE" id="PS51464">
    <property type="entry name" value="SIS"/>
    <property type="match status" value="1"/>
</dbReference>
<keyword evidence="7" id="KW-1185">Reference proteome</keyword>
<protein>
    <submittedName>
        <fullName evidence="6">MurR/RpiR family transcriptional regulator</fullName>
    </submittedName>
</protein>
<keyword evidence="2" id="KW-0238">DNA-binding</keyword>
<evidence type="ECO:0000256" key="2">
    <source>
        <dbReference type="ARBA" id="ARBA00023125"/>
    </source>
</evidence>
<dbReference type="Pfam" id="PF01418">
    <property type="entry name" value="HTH_6"/>
    <property type="match status" value="1"/>
</dbReference>
<sequence length="262" mass="30519">MNFFEIVNPNVEKLSKNEYALLDYVIKNMDDVKSKSIREVAAACFVSTTTFLRFVRKIGFSGYSEFSTVIKYTLLNQTDEDEEKADTHFVVEQNAYRQEYLKNIQETVRVLEGQKLISLSQLMLKAPKLIIYAKGLSKYAAEYVRHLYTLNGFIILFPLNYEERQVAYRQIGQDDLVFMFNYGGEDPELVTLMQEIERKCTYGAMVSITGANNNTIQNMSDYNFYLFTDEVVQNGVEMTSHVSIIIIMELLMYQYRELVKQR</sequence>
<organism evidence="6 7">
    <name type="scientific">Levilactobacillus bambusae</name>
    <dbReference type="NCBI Taxonomy" id="2024736"/>
    <lineage>
        <taxon>Bacteria</taxon>
        <taxon>Bacillati</taxon>
        <taxon>Bacillota</taxon>
        <taxon>Bacilli</taxon>
        <taxon>Lactobacillales</taxon>
        <taxon>Lactobacillaceae</taxon>
        <taxon>Levilactobacillus</taxon>
    </lineage>
</organism>
<dbReference type="GO" id="GO:0003677">
    <property type="term" value="F:DNA binding"/>
    <property type="evidence" value="ECO:0007669"/>
    <property type="project" value="UniProtKB-KW"/>
</dbReference>
<evidence type="ECO:0000313" key="6">
    <source>
        <dbReference type="EMBL" id="PWF99841.1"/>
    </source>
</evidence>
<comment type="caution">
    <text evidence="6">The sequence shown here is derived from an EMBL/GenBank/DDBJ whole genome shotgun (WGS) entry which is preliminary data.</text>
</comment>
<dbReference type="Gene3D" id="1.10.10.10">
    <property type="entry name" value="Winged helix-like DNA-binding domain superfamily/Winged helix DNA-binding domain"/>
    <property type="match status" value="1"/>
</dbReference>
<dbReference type="GO" id="GO:0003700">
    <property type="term" value="F:DNA-binding transcription factor activity"/>
    <property type="evidence" value="ECO:0007669"/>
    <property type="project" value="InterPro"/>
</dbReference>
<dbReference type="InterPro" id="IPR046348">
    <property type="entry name" value="SIS_dom_sf"/>
</dbReference>
<dbReference type="EMBL" id="QCXQ01000003">
    <property type="protein sequence ID" value="PWF99841.1"/>
    <property type="molecule type" value="Genomic_DNA"/>
</dbReference>
<evidence type="ECO:0000313" key="7">
    <source>
        <dbReference type="Proteomes" id="UP000245080"/>
    </source>
</evidence>
<dbReference type="InterPro" id="IPR035472">
    <property type="entry name" value="RpiR-like_SIS"/>
</dbReference>
<evidence type="ECO:0000259" key="4">
    <source>
        <dbReference type="PROSITE" id="PS51071"/>
    </source>
</evidence>
<name>A0A2V1MYE7_9LACO</name>
<dbReference type="OrthoDB" id="1648815at2"/>
<proteinExistence type="predicted"/>
<dbReference type="PROSITE" id="PS51071">
    <property type="entry name" value="HTH_RPIR"/>
    <property type="match status" value="1"/>
</dbReference>
<accession>A0A2V1MYE7</accession>
<dbReference type="Gene3D" id="3.40.50.10490">
    <property type="entry name" value="Glucose-6-phosphate isomerase like protein, domain 1"/>
    <property type="match status" value="1"/>
</dbReference>
<dbReference type="GO" id="GO:1901135">
    <property type="term" value="P:carbohydrate derivative metabolic process"/>
    <property type="evidence" value="ECO:0007669"/>
    <property type="project" value="InterPro"/>
</dbReference>